<feature type="chain" id="PRO_5045772693" description="PEP-CTERM sorting domain-containing protein" evidence="1">
    <location>
        <begin position="19"/>
        <end position="195"/>
    </location>
</feature>
<dbReference type="EMBL" id="JBHUHT010000008">
    <property type="protein sequence ID" value="MFD2095170.1"/>
    <property type="molecule type" value="Genomic_DNA"/>
</dbReference>
<comment type="caution">
    <text evidence="2">The sequence shown here is derived from an EMBL/GenBank/DDBJ whole genome shotgun (WGS) entry which is preliminary data.</text>
</comment>
<protein>
    <recommendedName>
        <fullName evidence="4">PEP-CTERM sorting domain-containing protein</fullName>
    </recommendedName>
</protein>
<evidence type="ECO:0000256" key="1">
    <source>
        <dbReference type="SAM" id="SignalP"/>
    </source>
</evidence>
<evidence type="ECO:0000313" key="3">
    <source>
        <dbReference type="Proteomes" id="UP001597380"/>
    </source>
</evidence>
<evidence type="ECO:0008006" key="4">
    <source>
        <dbReference type="Google" id="ProtNLM"/>
    </source>
</evidence>
<name>A0ABW4XK94_9GAMM</name>
<dbReference type="Proteomes" id="UP001597380">
    <property type="component" value="Unassembled WGS sequence"/>
</dbReference>
<organism evidence="2 3">
    <name type="scientific">Corallincola platygyrae</name>
    <dbReference type="NCBI Taxonomy" id="1193278"/>
    <lineage>
        <taxon>Bacteria</taxon>
        <taxon>Pseudomonadati</taxon>
        <taxon>Pseudomonadota</taxon>
        <taxon>Gammaproteobacteria</taxon>
        <taxon>Alteromonadales</taxon>
        <taxon>Psychromonadaceae</taxon>
        <taxon>Corallincola</taxon>
    </lineage>
</organism>
<keyword evidence="3" id="KW-1185">Reference proteome</keyword>
<sequence length="195" mass="21885">MIRAFVVLMLTLFPLAHAQSALLQFSFDGILADGLPNHGPDFSGWIIVDSEQEEVEAVFSNSGDTDYFWLRSNPMVRGSWDLPFFEYDDFLGSFVLVIEGFTEGANNPDELFDIYLDIELEGPDDALQNRRFDEMYVAEFGSFGNFINGSDGSDAYFDNLMLDVVDAIPQVNTPAPTALILASVMLIWSGWRRRA</sequence>
<keyword evidence="1" id="KW-0732">Signal</keyword>
<accession>A0ABW4XK94</accession>
<reference evidence="3" key="1">
    <citation type="journal article" date="2019" name="Int. J. Syst. Evol. Microbiol.">
        <title>The Global Catalogue of Microorganisms (GCM) 10K type strain sequencing project: providing services to taxonomists for standard genome sequencing and annotation.</title>
        <authorList>
            <consortium name="The Broad Institute Genomics Platform"/>
            <consortium name="The Broad Institute Genome Sequencing Center for Infectious Disease"/>
            <person name="Wu L."/>
            <person name="Ma J."/>
        </authorList>
    </citation>
    <scope>NUCLEOTIDE SEQUENCE [LARGE SCALE GENOMIC DNA]</scope>
    <source>
        <strain evidence="3">CGMCC 1.10992</strain>
    </source>
</reference>
<dbReference type="RefSeq" id="WP_345338330.1">
    <property type="nucleotide sequence ID" value="NZ_BAABLI010000005.1"/>
</dbReference>
<gene>
    <name evidence="2" type="ORF">ACFSJ3_04175</name>
</gene>
<evidence type="ECO:0000313" key="2">
    <source>
        <dbReference type="EMBL" id="MFD2095170.1"/>
    </source>
</evidence>
<feature type="signal peptide" evidence="1">
    <location>
        <begin position="1"/>
        <end position="18"/>
    </location>
</feature>
<proteinExistence type="predicted"/>